<dbReference type="EMBL" id="QSKC01000012">
    <property type="protein sequence ID" value="RHE31514.1"/>
    <property type="molecule type" value="Genomic_DNA"/>
</dbReference>
<name>A0A3E4M7T9_9FIRM</name>
<reference evidence="5 6" key="1">
    <citation type="submission" date="2018-08" db="EMBL/GenBank/DDBJ databases">
        <title>A genome reference for cultivated species of the human gut microbiota.</title>
        <authorList>
            <person name="Zou Y."/>
            <person name="Xue W."/>
            <person name="Luo G."/>
        </authorList>
    </citation>
    <scope>NUCLEOTIDE SEQUENCE [LARGE SCALE GENOMIC DNA]</scope>
    <source>
        <strain evidence="4 6">AF38-24</strain>
        <strain evidence="3 7">AM29-10</strain>
        <strain evidence="2 8">AM36-3AA</strain>
        <strain evidence="1 5">TF11-15AC</strain>
    </source>
</reference>
<organism evidence="1 5">
    <name type="scientific">Agathobacter rectalis</name>
    <dbReference type="NCBI Taxonomy" id="39491"/>
    <lineage>
        <taxon>Bacteria</taxon>
        <taxon>Bacillati</taxon>
        <taxon>Bacillota</taxon>
        <taxon>Clostridia</taxon>
        <taxon>Lachnospirales</taxon>
        <taxon>Lachnospiraceae</taxon>
        <taxon>Agathobacter</taxon>
    </lineage>
</organism>
<evidence type="ECO:0000313" key="4">
    <source>
        <dbReference type="EMBL" id="RHL27358.1"/>
    </source>
</evidence>
<evidence type="ECO:0000313" key="6">
    <source>
        <dbReference type="Proteomes" id="UP000283297"/>
    </source>
</evidence>
<dbReference type="Proteomes" id="UP000286104">
    <property type="component" value="Unassembled WGS sequence"/>
</dbReference>
<evidence type="ECO:0000313" key="1">
    <source>
        <dbReference type="EMBL" id="RGK45724.1"/>
    </source>
</evidence>
<dbReference type="AlphaFoldDB" id="A0A3E4M7T9"/>
<gene>
    <name evidence="4" type="ORF">DW028_11605</name>
    <name evidence="3" type="ORF">DW753_10060</name>
    <name evidence="2" type="ORF">DW848_14920</name>
    <name evidence="1" type="ORF">DXD13_01200</name>
</gene>
<dbReference type="EMBL" id="QSQP01000001">
    <property type="protein sequence ID" value="RGK45724.1"/>
    <property type="molecule type" value="Genomic_DNA"/>
</dbReference>
<dbReference type="EMBL" id="QSHU01000028">
    <property type="protein sequence ID" value="RHC35529.1"/>
    <property type="molecule type" value="Genomic_DNA"/>
</dbReference>
<evidence type="ECO:0000313" key="8">
    <source>
        <dbReference type="Proteomes" id="UP000286104"/>
    </source>
</evidence>
<dbReference type="Proteomes" id="UP000283297">
    <property type="component" value="Unassembled WGS sequence"/>
</dbReference>
<sequence>MLLTNYTNGNYTMRQLKLPLEIAKLIDISDPVYTFCVQCIDIDPMLCTFDGKIQSHIWSLSEISGC</sequence>
<evidence type="ECO:0000313" key="2">
    <source>
        <dbReference type="EMBL" id="RHC35529.1"/>
    </source>
</evidence>
<accession>A0A3E4M7T9</accession>
<evidence type="ECO:0000313" key="7">
    <source>
        <dbReference type="Proteomes" id="UP000285290"/>
    </source>
</evidence>
<evidence type="ECO:0000313" key="3">
    <source>
        <dbReference type="EMBL" id="RHE31514.1"/>
    </source>
</evidence>
<dbReference type="Proteomes" id="UP000285290">
    <property type="component" value="Unassembled WGS sequence"/>
</dbReference>
<comment type="caution">
    <text evidence="1">The sequence shown here is derived from an EMBL/GenBank/DDBJ whole genome shotgun (WGS) entry which is preliminary data.</text>
</comment>
<dbReference type="EMBL" id="QRON01000008">
    <property type="protein sequence ID" value="RHL27358.1"/>
    <property type="molecule type" value="Genomic_DNA"/>
</dbReference>
<proteinExistence type="predicted"/>
<dbReference type="Proteomes" id="UP000261052">
    <property type="component" value="Unassembled WGS sequence"/>
</dbReference>
<evidence type="ECO:0000313" key="5">
    <source>
        <dbReference type="Proteomes" id="UP000261052"/>
    </source>
</evidence>
<protein>
    <submittedName>
        <fullName evidence="1">Uncharacterized protein</fullName>
    </submittedName>
</protein>